<feature type="compositionally biased region" description="Basic and acidic residues" evidence="1">
    <location>
        <begin position="105"/>
        <end position="122"/>
    </location>
</feature>
<protein>
    <submittedName>
        <fullName evidence="2">Uncharacterized protein</fullName>
    </submittedName>
</protein>
<accession>A0A1R3HQK2</accession>
<gene>
    <name evidence="2" type="ORF">CCACVL1_17647</name>
</gene>
<comment type="caution">
    <text evidence="2">The sequence shown here is derived from an EMBL/GenBank/DDBJ whole genome shotgun (WGS) entry which is preliminary data.</text>
</comment>
<proteinExistence type="predicted"/>
<evidence type="ECO:0000313" key="2">
    <source>
        <dbReference type="EMBL" id="OMO72697.1"/>
    </source>
</evidence>
<feature type="region of interest" description="Disordered" evidence="1">
    <location>
        <begin position="105"/>
        <end position="189"/>
    </location>
</feature>
<dbReference type="EMBL" id="AWWV01011398">
    <property type="protein sequence ID" value="OMO72697.1"/>
    <property type="molecule type" value="Genomic_DNA"/>
</dbReference>
<sequence>MPGGGGDLERRMNSVEAELGAKVDEYLGLIRVSIKEREESGIEARLSFLENLSREIKHVVNGDGKKLSELRIAASEAEEEEEEKEVELMREEVDMLRQILKLKREENLKEKETQNAELDKLRQNLKNQNAEVEKLRQNLKEKEKENAELEKELKEIKRERKKKKVDNQNTSSSGRGSGGRVPRFDNGGVAIPAGYNYHFHFPRFHPSIRGGPFS</sequence>
<feature type="compositionally biased region" description="Basic and acidic residues" evidence="1">
    <location>
        <begin position="131"/>
        <end position="158"/>
    </location>
</feature>
<name>A0A1R3HQK2_COCAP</name>
<evidence type="ECO:0000256" key="1">
    <source>
        <dbReference type="SAM" id="MobiDB-lite"/>
    </source>
</evidence>
<keyword evidence="3" id="KW-1185">Reference proteome</keyword>
<evidence type="ECO:0000313" key="3">
    <source>
        <dbReference type="Proteomes" id="UP000188268"/>
    </source>
</evidence>
<dbReference type="AlphaFoldDB" id="A0A1R3HQK2"/>
<dbReference type="Gramene" id="OMO72697">
    <property type="protein sequence ID" value="OMO72697"/>
    <property type="gene ID" value="CCACVL1_17647"/>
</dbReference>
<reference evidence="2 3" key="1">
    <citation type="submission" date="2013-09" db="EMBL/GenBank/DDBJ databases">
        <title>Corchorus capsularis genome sequencing.</title>
        <authorList>
            <person name="Alam M."/>
            <person name="Haque M.S."/>
            <person name="Islam M.S."/>
            <person name="Emdad E.M."/>
            <person name="Islam M.M."/>
            <person name="Ahmed B."/>
            <person name="Halim A."/>
            <person name="Hossen Q.M.M."/>
            <person name="Hossain M.Z."/>
            <person name="Ahmed R."/>
            <person name="Khan M.M."/>
            <person name="Islam R."/>
            <person name="Rashid M.M."/>
            <person name="Khan S.A."/>
            <person name="Rahman M.S."/>
            <person name="Alam M."/>
        </authorList>
    </citation>
    <scope>NUCLEOTIDE SEQUENCE [LARGE SCALE GENOMIC DNA]</scope>
    <source>
        <strain evidence="3">cv. CVL-1</strain>
        <tissue evidence="2">Whole seedling</tissue>
    </source>
</reference>
<organism evidence="2 3">
    <name type="scientific">Corchorus capsularis</name>
    <name type="common">Jute</name>
    <dbReference type="NCBI Taxonomy" id="210143"/>
    <lineage>
        <taxon>Eukaryota</taxon>
        <taxon>Viridiplantae</taxon>
        <taxon>Streptophyta</taxon>
        <taxon>Embryophyta</taxon>
        <taxon>Tracheophyta</taxon>
        <taxon>Spermatophyta</taxon>
        <taxon>Magnoliopsida</taxon>
        <taxon>eudicotyledons</taxon>
        <taxon>Gunneridae</taxon>
        <taxon>Pentapetalae</taxon>
        <taxon>rosids</taxon>
        <taxon>malvids</taxon>
        <taxon>Malvales</taxon>
        <taxon>Malvaceae</taxon>
        <taxon>Grewioideae</taxon>
        <taxon>Apeibeae</taxon>
        <taxon>Corchorus</taxon>
    </lineage>
</organism>
<dbReference type="Proteomes" id="UP000188268">
    <property type="component" value="Unassembled WGS sequence"/>
</dbReference>